<organism evidence="2">
    <name type="scientific">Minutocellus polymorphus</name>
    <dbReference type="NCBI Taxonomy" id="265543"/>
    <lineage>
        <taxon>Eukaryota</taxon>
        <taxon>Sar</taxon>
        <taxon>Stramenopiles</taxon>
        <taxon>Ochrophyta</taxon>
        <taxon>Bacillariophyta</taxon>
        <taxon>Mediophyceae</taxon>
        <taxon>Cymatosirophycidae</taxon>
        <taxon>Cymatosirales</taxon>
        <taxon>Cymatosiraceae</taxon>
        <taxon>Minutocellus</taxon>
    </lineage>
</organism>
<dbReference type="AlphaFoldDB" id="A0A7S0B1C9"/>
<evidence type="ECO:0000313" key="2">
    <source>
        <dbReference type="EMBL" id="CAD8380555.1"/>
    </source>
</evidence>
<dbReference type="EMBL" id="HBEJ01019041">
    <property type="protein sequence ID" value="CAD8380555.1"/>
    <property type="molecule type" value="Transcribed_RNA"/>
</dbReference>
<feature type="chain" id="PRO_5031562822" evidence="1">
    <location>
        <begin position="17"/>
        <end position="316"/>
    </location>
</feature>
<evidence type="ECO:0000256" key="1">
    <source>
        <dbReference type="SAM" id="SignalP"/>
    </source>
</evidence>
<keyword evidence="1" id="KW-0732">Signal</keyword>
<sequence>MKAPAFFVPCLVTVRAFAPVSFDFQPATTGRRSCRILYVNGGYDRDVESSEDGIVPVTQSSSLQHMPPLLALLETEDYWKEWHYSFSRNGLTDFLPQFSDHLTCCMIGNDNVVDMAGHSLSGTSQLGTQLPWQVDSDASCSITDANNGVVADPSTTTDTCLQHTRKDDDDILGKLAAATTAITEADEKGFDCILDGGVMNAVVSSLPDTVTWHSRAGPAALLELHSLMQEANASIREFGIYVAITDGPVPDHAKEYLVAMGKAMGMEWNFELDGLSNDDVCVSVARKFYTGAVNLDGDDYSGGNDGDGSNAARLLP</sequence>
<feature type="signal peptide" evidence="1">
    <location>
        <begin position="1"/>
        <end position="16"/>
    </location>
</feature>
<protein>
    <submittedName>
        <fullName evidence="2">Uncharacterized protein</fullName>
    </submittedName>
</protein>
<proteinExistence type="predicted"/>
<name>A0A7S0B1C9_9STRA</name>
<accession>A0A7S0B1C9</accession>
<reference evidence="2" key="1">
    <citation type="submission" date="2021-01" db="EMBL/GenBank/DDBJ databases">
        <authorList>
            <person name="Corre E."/>
            <person name="Pelletier E."/>
            <person name="Niang G."/>
            <person name="Scheremetjew M."/>
            <person name="Finn R."/>
            <person name="Kale V."/>
            <person name="Holt S."/>
            <person name="Cochrane G."/>
            <person name="Meng A."/>
            <person name="Brown T."/>
            <person name="Cohen L."/>
        </authorList>
    </citation>
    <scope>NUCLEOTIDE SEQUENCE</scope>
    <source>
        <strain evidence="2">CCMP3303</strain>
    </source>
</reference>
<gene>
    <name evidence="2" type="ORF">MPOL1434_LOCUS11089</name>
</gene>